<evidence type="ECO:0000313" key="14">
    <source>
        <dbReference type="Proteomes" id="UP000014634"/>
    </source>
</evidence>
<keyword evidence="4" id="KW-0378">Hydrolase</keyword>
<dbReference type="GO" id="GO:0009002">
    <property type="term" value="F:serine-type D-Ala-D-Ala carboxypeptidase activity"/>
    <property type="evidence" value="ECO:0007669"/>
    <property type="project" value="InterPro"/>
</dbReference>
<evidence type="ECO:0000256" key="10">
    <source>
        <dbReference type="RuleBase" id="RU004016"/>
    </source>
</evidence>
<dbReference type="EMBL" id="ATFE01000005">
    <property type="protein sequence ID" value="EPF29303.1"/>
    <property type="molecule type" value="Genomic_DNA"/>
</dbReference>
<keyword evidence="11" id="KW-0472">Membrane</keyword>
<dbReference type="Pfam" id="PF00768">
    <property type="entry name" value="Peptidase_S11"/>
    <property type="match status" value="1"/>
</dbReference>
<dbReference type="InterPro" id="IPR012338">
    <property type="entry name" value="Beta-lactam/transpept-like"/>
</dbReference>
<dbReference type="GO" id="GO:0009252">
    <property type="term" value="P:peptidoglycan biosynthetic process"/>
    <property type="evidence" value="ECO:0007669"/>
    <property type="project" value="UniProtKB-KW"/>
</dbReference>
<dbReference type="InterPro" id="IPR001967">
    <property type="entry name" value="Peptidase_S11_N"/>
</dbReference>
<dbReference type="GO" id="GO:0071555">
    <property type="term" value="P:cell wall organization"/>
    <property type="evidence" value="ECO:0007669"/>
    <property type="project" value="UniProtKB-KW"/>
</dbReference>
<organism evidence="13 14">
    <name type="scientific">Treponema medium ATCC 700293</name>
    <dbReference type="NCBI Taxonomy" id="1125700"/>
    <lineage>
        <taxon>Bacteria</taxon>
        <taxon>Pseudomonadati</taxon>
        <taxon>Spirochaetota</taxon>
        <taxon>Spirochaetia</taxon>
        <taxon>Spirochaetales</taxon>
        <taxon>Treponemataceae</taxon>
        <taxon>Treponema</taxon>
    </lineage>
</organism>
<comment type="function">
    <text evidence="1">Removes C-terminal D-alanyl residues from sugar-peptide cell wall precursors.</text>
</comment>
<evidence type="ECO:0000313" key="13">
    <source>
        <dbReference type="EMBL" id="EPF29303.1"/>
    </source>
</evidence>
<feature type="binding site" evidence="9">
    <location>
        <position position="298"/>
    </location>
    <ligand>
        <name>substrate</name>
    </ligand>
</feature>
<evidence type="ECO:0000256" key="5">
    <source>
        <dbReference type="ARBA" id="ARBA00022960"/>
    </source>
</evidence>
<dbReference type="AlphaFoldDB" id="A0AA87NR28"/>
<feature type="active site" evidence="8">
    <location>
        <position position="186"/>
    </location>
</feature>
<dbReference type="SUPFAM" id="SSF69189">
    <property type="entry name" value="Penicillin-binding protein associated domain"/>
    <property type="match status" value="1"/>
</dbReference>
<keyword evidence="5" id="KW-0133">Cell shape</keyword>
<protein>
    <recommendedName>
        <fullName evidence="12">Peptidase S11 D-alanyl-D-alanine carboxypeptidase A N-terminal domain-containing protein</fullName>
    </recommendedName>
</protein>
<feature type="active site" description="Acyl-ester intermediate" evidence="8">
    <location>
        <position position="122"/>
    </location>
</feature>
<dbReference type="GO" id="GO:0006508">
    <property type="term" value="P:proteolysis"/>
    <property type="evidence" value="ECO:0007669"/>
    <property type="project" value="InterPro"/>
</dbReference>
<keyword evidence="7" id="KW-0961">Cell wall biogenesis/degradation</keyword>
<evidence type="ECO:0000256" key="2">
    <source>
        <dbReference type="ARBA" id="ARBA00007164"/>
    </source>
</evidence>
<dbReference type="PRINTS" id="PR00725">
    <property type="entry name" value="DADACBPTASE1"/>
</dbReference>
<reference evidence="13 14" key="1">
    <citation type="submission" date="2013-04" db="EMBL/GenBank/DDBJ databases">
        <title>The Genome Sequence of Treponema medium ATCC 700293.</title>
        <authorList>
            <consortium name="The Broad Institute Genomics Platform"/>
            <person name="Earl A."/>
            <person name="Ward D."/>
            <person name="Feldgarden M."/>
            <person name="Gevers D."/>
            <person name="Leonetti C."/>
            <person name="Blanton J.M."/>
            <person name="Dewhirst F.E."/>
            <person name="Izard J."/>
            <person name="Walker B."/>
            <person name="Young S."/>
            <person name="Zeng Q."/>
            <person name="Gargeya S."/>
            <person name="Fitzgerald M."/>
            <person name="Haas B."/>
            <person name="Abouelleil A."/>
            <person name="Allen A.W."/>
            <person name="Alvarado L."/>
            <person name="Arachchi H.M."/>
            <person name="Berlin A.M."/>
            <person name="Chapman S.B."/>
            <person name="Gainer-Dewar J."/>
            <person name="Goldberg J."/>
            <person name="Griggs A."/>
            <person name="Gujja S."/>
            <person name="Hansen M."/>
            <person name="Howarth C."/>
            <person name="Imamovic A."/>
            <person name="Ireland A."/>
            <person name="Larimer J."/>
            <person name="McCowan C."/>
            <person name="Murphy C."/>
            <person name="Pearson M."/>
            <person name="Poon T.W."/>
            <person name="Priest M."/>
            <person name="Roberts A."/>
            <person name="Saif S."/>
            <person name="Shea T."/>
            <person name="Sisk P."/>
            <person name="Sykes S."/>
            <person name="Wortman J."/>
            <person name="Nusbaum C."/>
            <person name="Birren B."/>
        </authorList>
    </citation>
    <scope>NUCLEOTIDE SEQUENCE [LARGE SCALE GENOMIC DNA]</scope>
    <source>
        <strain evidence="13 14">ATCC 700293</strain>
    </source>
</reference>
<evidence type="ECO:0000256" key="4">
    <source>
        <dbReference type="ARBA" id="ARBA00022801"/>
    </source>
</evidence>
<evidence type="ECO:0000256" key="6">
    <source>
        <dbReference type="ARBA" id="ARBA00022984"/>
    </source>
</evidence>
<accession>A0AA87NR28</accession>
<keyword evidence="6" id="KW-0573">Peptidoglycan synthesis</keyword>
<comment type="similarity">
    <text evidence="2 10">Belongs to the peptidase S11 family.</text>
</comment>
<evidence type="ECO:0000256" key="7">
    <source>
        <dbReference type="ARBA" id="ARBA00023316"/>
    </source>
</evidence>
<dbReference type="GO" id="GO:0008360">
    <property type="term" value="P:regulation of cell shape"/>
    <property type="evidence" value="ECO:0007669"/>
    <property type="project" value="UniProtKB-KW"/>
</dbReference>
<dbReference type="Gene3D" id="3.40.710.10">
    <property type="entry name" value="DD-peptidase/beta-lactamase superfamily"/>
    <property type="match status" value="1"/>
</dbReference>
<sequence>MINTKSHRIGFYILIAVAVAAGWIVASGIALYIRGAQLLTILPGEQARQDAAFGADITAARDFLGNEARRSFHTPPLLHLAPCTQGIPQPAAISARSAVVMDAASGALLFEKNPDQSIPPASLTKLVAMYTVMLAVERGEISLTDTIMPPAESWAVNIPPGSSLMFLGKNQRVTVEELMRGMAVVSGNDAAVALAIHTAGSVETFVRQMNEAVAALGLQNTHFEDANGLSEYNRTTARDFARFCAVYVRKYPDHLAQFHSLRELSYPQPHNMLKPQAIIRQPATNTLLGKLDGCDGIKTGFIYESGFNIALTAQRNGVRFIAIILGGAGKSMAEGKALREENGSTLMEWAFAHFSTRYAQNFPLDIPAIPVVGAKEQANKTALLPLPDDPGGNNGAFTVPFSDAKSGETVPNTAEIHSRVLVPGALAAPIAAGQKIGKVQFFTEDEGKPLVLAEFPLIANKTLEKGSVLRWKYDNLALKLHRFLNRR</sequence>
<name>A0AA87NR28_TREMD</name>
<gene>
    <name evidence="13" type="ORF">HMPREF9195_00812</name>
</gene>
<evidence type="ECO:0000259" key="12">
    <source>
        <dbReference type="Pfam" id="PF00768"/>
    </source>
</evidence>
<feature type="domain" description="Peptidase S11 D-alanyl-D-alanine carboxypeptidase A N-terminal" evidence="12">
    <location>
        <begin position="88"/>
        <end position="327"/>
    </location>
</feature>
<evidence type="ECO:0000256" key="11">
    <source>
        <dbReference type="SAM" id="Phobius"/>
    </source>
</evidence>
<dbReference type="PANTHER" id="PTHR21581">
    <property type="entry name" value="D-ALANYL-D-ALANINE CARBOXYPEPTIDASE"/>
    <property type="match status" value="1"/>
</dbReference>
<comment type="caution">
    <text evidence="13">The sequence shown here is derived from an EMBL/GenBank/DDBJ whole genome shotgun (WGS) entry which is preliminary data.</text>
</comment>
<dbReference type="RefSeq" id="WP_016522781.1">
    <property type="nucleotide sequence ID" value="NZ_KE332517.1"/>
</dbReference>
<proteinExistence type="inferred from homology"/>
<keyword evidence="3" id="KW-0732">Signal</keyword>
<dbReference type="SUPFAM" id="SSF56601">
    <property type="entry name" value="beta-lactamase/transpeptidase-like"/>
    <property type="match status" value="1"/>
</dbReference>
<dbReference type="PANTHER" id="PTHR21581:SF6">
    <property type="entry name" value="TRAFFICKING PROTEIN PARTICLE COMPLEX SUBUNIT 12"/>
    <property type="match status" value="1"/>
</dbReference>
<dbReference type="InterPro" id="IPR015956">
    <property type="entry name" value="Peniciliin-bd_prot_C_sf"/>
</dbReference>
<evidence type="ECO:0000256" key="3">
    <source>
        <dbReference type="ARBA" id="ARBA00022729"/>
    </source>
</evidence>
<evidence type="ECO:0000256" key="9">
    <source>
        <dbReference type="PIRSR" id="PIRSR618044-2"/>
    </source>
</evidence>
<keyword evidence="11" id="KW-0812">Transmembrane</keyword>
<evidence type="ECO:0000256" key="8">
    <source>
        <dbReference type="PIRSR" id="PIRSR618044-1"/>
    </source>
</evidence>
<feature type="transmembrane region" description="Helical" evidence="11">
    <location>
        <begin position="12"/>
        <end position="33"/>
    </location>
</feature>
<dbReference type="InterPro" id="IPR018044">
    <property type="entry name" value="Peptidase_S11"/>
</dbReference>
<keyword evidence="11" id="KW-1133">Transmembrane helix</keyword>
<dbReference type="Proteomes" id="UP000014634">
    <property type="component" value="Unassembled WGS sequence"/>
</dbReference>
<evidence type="ECO:0000256" key="1">
    <source>
        <dbReference type="ARBA" id="ARBA00003217"/>
    </source>
</evidence>
<feature type="active site" evidence="8">
    <location>
        <position position="125"/>
    </location>
</feature>